<dbReference type="PANTHER" id="PTHR43289">
    <property type="entry name" value="MITOGEN-ACTIVATED PROTEIN KINASE KINASE KINASE 20-RELATED"/>
    <property type="match status" value="1"/>
</dbReference>
<gene>
    <name evidence="8" type="ORF">HMPREF0044_0215</name>
</gene>
<dbReference type="InterPro" id="IPR008271">
    <property type="entry name" value="Ser/Thr_kinase_AS"/>
</dbReference>
<feature type="transmembrane region" description="Helical" evidence="6">
    <location>
        <begin position="522"/>
        <end position="542"/>
    </location>
</feature>
<keyword evidence="9" id="KW-1185">Reference proteome</keyword>
<dbReference type="HOGENOM" id="CLU_000288_135_6_11"/>
<dbReference type="PROSITE" id="PS50011">
    <property type="entry name" value="PROTEIN_KINASE_DOM"/>
    <property type="match status" value="1"/>
</dbReference>
<dbReference type="STRING" id="525245.HMPREF0044_0215"/>
<dbReference type="RefSeq" id="WP_006547212.1">
    <property type="nucleotide sequence ID" value="NZ_DS999545.1"/>
</dbReference>
<dbReference type="Gene3D" id="1.10.510.10">
    <property type="entry name" value="Transferase(Phosphotransferase) domain 1"/>
    <property type="match status" value="1"/>
</dbReference>
<organism evidence="8 9">
    <name type="scientific">Gleimia coleocanis DSM 15436</name>
    <dbReference type="NCBI Taxonomy" id="525245"/>
    <lineage>
        <taxon>Bacteria</taxon>
        <taxon>Bacillati</taxon>
        <taxon>Actinomycetota</taxon>
        <taxon>Actinomycetes</taxon>
        <taxon>Actinomycetales</taxon>
        <taxon>Actinomycetaceae</taxon>
        <taxon>Gleimia</taxon>
    </lineage>
</organism>
<dbReference type="InterPro" id="IPR017441">
    <property type="entry name" value="Protein_kinase_ATP_BS"/>
</dbReference>
<evidence type="ECO:0000313" key="9">
    <source>
        <dbReference type="Proteomes" id="UP000010301"/>
    </source>
</evidence>
<reference evidence="8 9" key="1">
    <citation type="submission" date="2009-01" db="EMBL/GenBank/DDBJ databases">
        <authorList>
            <person name="Qin X."/>
            <person name="Bachman B."/>
            <person name="Battles P."/>
            <person name="Bell A."/>
            <person name="Bess C."/>
            <person name="Bickham C."/>
            <person name="Chaboub L."/>
            <person name="Chen D."/>
            <person name="Coyle M."/>
            <person name="Deiros D.R."/>
            <person name="Dinh H."/>
            <person name="Forbes L."/>
            <person name="Fowler G."/>
            <person name="Francisco L."/>
            <person name="Fu Q."/>
            <person name="Gubbala S."/>
            <person name="Hale W."/>
            <person name="Han Y."/>
            <person name="Hemphill L."/>
            <person name="Highlander S.K."/>
            <person name="Hirani K."/>
            <person name="Hogues M."/>
            <person name="Jackson L."/>
            <person name="Jakkamsetti A."/>
            <person name="Javaid M."/>
            <person name="Jiang H."/>
            <person name="Korchina V."/>
            <person name="Kovar C."/>
            <person name="Lara F."/>
            <person name="Lee S."/>
            <person name="Mata R."/>
            <person name="Mathew T."/>
            <person name="Moen C."/>
            <person name="Morales K."/>
            <person name="Munidasa M."/>
            <person name="Nazareth L."/>
            <person name="Ngo R."/>
            <person name="Nguyen L."/>
            <person name="Okwuonu G."/>
            <person name="Ongeri F."/>
            <person name="Patil S."/>
            <person name="Petrosino J."/>
            <person name="Pham C."/>
            <person name="Pham P."/>
            <person name="Pu L.-L."/>
            <person name="Puazo M."/>
            <person name="Raj R."/>
            <person name="Reid J."/>
            <person name="Rouhana J."/>
            <person name="Saada N."/>
            <person name="Shang Y."/>
            <person name="Simmons D."/>
            <person name="Thornton R."/>
            <person name="Warren J."/>
            <person name="Weissenberger G."/>
            <person name="Zhang J."/>
            <person name="Zhang L."/>
            <person name="Zhou C."/>
            <person name="Zhu D."/>
            <person name="Muzny D."/>
            <person name="Worley K."/>
            <person name="Gibbs R."/>
        </authorList>
    </citation>
    <scope>NUCLEOTIDE SEQUENCE [LARGE SCALE GENOMIC DNA]</scope>
    <source>
        <strain evidence="8 9">DSM 15436</strain>
    </source>
</reference>
<dbReference type="AlphaFoldDB" id="C0VYH5"/>
<feature type="transmembrane region" description="Helical" evidence="6">
    <location>
        <begin position="398"/>
        <end position="428"/>
    </location>
</feature>
<comment type="caution">
    <text evidence="8">The sequence shown here is derived from an EMBL/GenBank/DDBJ whole genome shotgun (WGS) entry which is preliminary data.</text>
</comment>
<dbReference type="CDD" id="cd14014">
    <property type="entry name" value="STKc_PknB_like"/>
    <property type="match status" value="1"/>
</dbReference>
<dbReference type="OrthoDB" id="9762169at2"/>
<feature type="transmembrane region" description="Helical" evidence="6">
    <location>
        <begin position="465"/>
        <end position="485"/>
    </location>
</feature>
<dbReference type="PANTHER" id="PTHR43289:SF34">
    <property type="entry name" value="SERINE_THREONINE-PROTEIN KINASE YBDM-RELATED"/>
    <property type="match status" value="1"/>
</dbReference>
<keyword evidence="6" id="KW-1133">Transmembrane helix</keyword>
<feature type="transmembrane region" description="Helical" evidence="6">
    <location>
        <begin position="563"/>
        <end position="589"/>
    </location>
</feature>
<dbReference type="PROSITE" id="PS00107">
    <property type="entry name" value="PROTEIN_KINASE_ATP"/>
    <property type="match status" value="1"/>
</dbReference>
<dbReference type="GO" id="GO:0004674">
    <property type="term" value="F:protein serine/threonine kinase activity"/>
    <property type="evidence" value="ECO:0007669"/>
    <property type="project" value="TreeGrafter"/>
</dbReference>
<feature type="binding site" evidence="5">
    <location>
        <position position="44"/>
    </location>
    <ligand>
        <name>ATP</name>
        <dbReference type="ChEBI" id="CHEBI:30616"/>
    </ligand>
</feature>
<evidence type="ECO:0000256" key="5">
    <source>
        <dbReference type="PROSITE-ProRule" id="PRU10141"/>
    </source>
</evidence>
<accession>C0VYH5</accession>
<dbReference type="eggNOG" id="COG0515">
    <property type="taxonomic scope" value="Bacteria"/>
</dbReference>
<dbReference type="SUPFAM" id="SSF56112">
    <property type="entry name" value="Protein kinase-like (PK-like)"/>
    <property type="match status" value="1"/>
</dbReference>
<dbReference type="GO" id="GO:0005524">
    <property type="term" value="F:ATP binding"/>
    <property type="evidence" value="ECO:0007669"/>
    <property type="project" value="UniProtKB-UniRule"/>
</dbReference>
<dbReference type="PROSITE" id="PS00108">
    <property type="entry name" value="PROTEIN_KINASE_ST"/>
    <property type="match status" value="1"/>
</dbReference>
<dbReference type="Pfam" id="PF00069">
    <property type="entry name" value="Pkinase"/>
    <property type="match status" value="1"/>
</dbReference>
<keyword evidence="6" id="KW-0472">Membrane</keyword>
<evidence type="ECO:0000256" key="4">
    <source>
        <dbReference type="ARBA" id="ARBA00022840"/>
    </source>
</evidence>
<keyword evidence="6" id="KW-0812">Transmembrane</keyword>
<dbReference type="InterPro" id="IPR011009">
    <property type="entry name" value="Kinase-like_dom_sf"/>
</dbReference>
<evidence type="ECO:0000256" key="6">
    <source>
        <dbReference type="SAM" id="Phobius"/>
    </source>
</evidence>
<dbReference type="Proteomes" id="UP000010301">
    <property type="component" value="Unassembled WGS sequence"/>
</dbReference>
<evidence type="ECO:0000256" key="2">
    <source>
        <dbReference type="ARBA" id="ARBA00022741"/>
    </source>
</evidence>
<dbReference type="Gene3D" id="3.30.200.20">
    <property type="entry name" value="Phosphorylase Kinase, domain 1"/>
    <property type="match status" value="1"/>
</dbReference>
<evidence type="ECO:0000259" key="7">
    <source>
        <dbReference type="PROSITE" id="PS50011"/>
    </source>
</evidence>
<keyword evidence="1" id="KW-0808">Transferase</keyword>
<sequence length="590" mass="64434">MHAEQRLQPGDELGGYTLIRPLGTGGTGQVWEVRDAGGYVFALKLLHPNLAMDETARLRLAREAQILARINNPGVLYVCDLEVDGTDPFVVTELIRGHSLKEEIERNGAYNLTQALEIAQRLAQILTAVHAEDVVHRDFKPSNILLGPDGPVLIDFGIAQLETDDRFTHTGLVSGTPGWVSPEVITGKAPSTDSDWWGWTATLLYMLTGRVPFGTGSWPTILSRVAIGQADTAGLNPAVSEWLLAGLAPNSRGPRPSYTEILNGLTQVNLEPQTQVLAAPEQHTQVLPTPTTQTQILPTPAPTTPAPTELLPVTVETPVETEILPITENYYQGTSLENSHTYPDYVPQNPNTYPQANVGDYPEMPLGNMLGNPPQTPLAQPTEPTYKRKHVPLISGTLLFLTLGALPFALGIIGIITTASLLLLFTLIGLHRAWLRRKENEFGQLRTRDRALAWLRLPLHLVQGALGLLLTVGLTQVTVIAGWYLSSVKLGWPGMEYYQQTLLRPTHRILTPEIWWGPDLNLVLGALYLSGAISVIASLLGPTGKEIREGAAAILTGLIPWTWLRFIIITAITIPIAYLILVIFAGITIQ</sequence>
<feature type="domain" description="Protein kinase" evidence="7">
    <location>
        <begin position="16"/>
        <end position="270"/>
    </location>
</feature>
<dbReference type="InterPro" id="IPR000719">
    <property type="entry name" value="Prot_kinase_dom"/>
</dbReference>
<evidence type="ECO:0000313" key="8">
    <source>
        <dbReference type="EMBL" id="EEH64478.1"/>
    </source>
</evidence>
<proteinExistence type="predicted"/>
<keyword evidence="4 5" id="KW-0067">ATP-binding</keyword>
<keyword evidence="2 5" id="KW-0547">Nucleotide-binding</keyword>
<keyword evidence="3 8" id="KW-0418">Kinase</keyword>
<evidence type="ECO:0000256" key="1">
    <source>
        <dbReference type="ARBA" id="ARBA00022679"/>
    </source>
</evidence>
<evidence type="ECO:0000256" key="3">
    <source>
        <dbReference type="ARBA" id="ARBA00022777"/>
    </source>
</evidence>
<name>C0VYH5_9ACTO</name>
<dbReference type="EMBL" id="ACFG01000004">
    <property type="protein sequence ID" value="EEH64478.1"/>
    <property type="molecule type" value="Genomic_DNA"/>
</dbReference>
<protein>
    <submittedName>
        <fullName evidence="8">Kinase domain protein</fullName>
    </submittedName>
</protein>